<dbReference type="SUPFAM" id="SSF55729">
    <property type="entry name" value="Acyl-CoA N-acyltransferases (Nat)"/>
    <property type="match status" value="1"/>
</dbReference>
<keyword evidence="3" id="KW-1185">Reference proteome</keyword>
<feature type="domain" description="N-acetyltransferase" evidence="1">
    <location>
        <begin position="7"/>
        <end position="165"/>
    </location>
</feature>
<sequence length="165" mass="19134">MLTSQRLQFEDYTVQDINFLEKLLENPNMVKYIGKGHVRNKDEINQFLDWILGQYKVNEHYGLKLLVDRETGEKIGHAGIVPQIIEGEEVLEIGYWIDETHWYKGYATEAAEALKDFGMNHLKLHKMISLIQAENTASEKVALKIGMKKDRQIELNGKNVNVYKI</sequence>
<dbReference type="OrthoDB" id="9798081at2"/>
<evidence type="ECO:0000313" key="3">
    <source>
        <dbReference type="Proteomes" id="UP000030437"/>
    </source>
</evidence>
<dbReference type="Pfam" id="PF13302">
    <property type="entry name" value="Acetyltransf_3"/>
    <property type="match status" value="1"/>
</dbReference>
<gene>
    <name evidence="2" type="ORF">CD32_22100</name>
</gene>
<dbReference type="InterPro" id="IPR016181">
    <property type="entry name" value="Acyl_CoA_acyltransferase"/>
</dbReference>
<dbReference type="EMBL" id="JPVP01000060">
    <property type="protein sequence ID" value="KGR81990.1"/>
    <property type="molecule type" value="Genomic_DNA"/>
</dbReference>
<dbReference type="eggNOG" id="COG1670">
    <property type="taxonomic scope" value="Bacteria"/>
</dbReference>
<dbReference type="GO" id="GO:0016747">
    <property type="term" value="F:acyltransferase activity, transferring groups other than amino-acyl groups"/>
    <property type="evidence" value="ECO:0007669"/>
    <property type="project" value="InterPro"/>
</dbReference>
<dbReference type="PROSITE" id="PS51186">
    <property type="entry name" value="GNAT"/>
    <property type="match status" value="1"/>
</dbReference>
<dbReference type="Gene3D" id="3.40.630.30">
    <property type="match status" value="1"/>
</dbReference>
<dbReference type="STRING" id="1220589.CD32_22100"/>
<dbReference type="Proteomes" id="UP000030437">
    <property type="component" value="Unassembled WGS sequence"/>
</dbReference>
<dbReference type="PANTHER" id="PTHR43792:SF1">
    <property type="entry name" value="N-ACETYLTRANSFERASE DOMAIN-CONTAINING PROTEIN"/>
    <property type="match status" value="1"/>
</dbReference>
<protein>
    <recommendedName>
        <fullName evidence="1">N-acetyltransferase domain-containing protein</fullName>
    </recommendedName>
</protein>
<dbReference type="RefSeq" id="WP_036159103.1">
    <property type="nucleotide sequence ID" value="NZ_AVCX01000001.1"/>
</dbReference>
<accession>A0A0A3IET0</accession>
<proteinExistence type="predicted"/>
<organism evidence="2 3">
    <name type="scientific">Lysinibacillus odysseyi 34hs-1 = NBRC 100172</name>
    <dbReference type="NCBI Taxonomy" id="1220589"/>
    <lineage>
        <taxon>Bacteria</taxon>
        <taxon>Bacillati</taxon>
        <taxon>Bacillota</taxon>
        <taxon>Bacilli</taxon>
        <taxon>Bacillales</taxon>
        <taxon>Bacillaceae</taxon>
        <taxon>Lysinibacillus</taxon>
    </lineage>
</organism>
<reference evidence="2 3" key="1">
    <citation type="submission" date="2014-02" db="EMBL/GenBank/DDBJ databases">
        <title>Draft genome sequence of Lysinibacillus odysseyi NBRC 100172.</title>
        <authorList>
            <person name="Zhang F."/>
            <person name="Wang G."/>
            <person name="Zhang L."/>
        </authorList>
    </citation>
    <scope>NUCLEOTIDE SEQUENCE [LARGE SCALE GENOMIC DNA]</scope>
    <source>
        <strain evidence="2 3">NBRC 100172</strain>
    </source>
</reference>
<comment type="caution">
    <text evidence="2">The sequence shown here is derived from an EMBL/GenBank/DDBJ whole genome shotgun (WGS) entry which is preliminary data.</text>
</comment>
<dbReference type="PANTHER" id="PTHR43792">
    <property type="entry name" value="GNAT FAMILY, PUTATIVE (AFU_ORTHOLOGUE AFUA_3G00765)-RELATED-RELATED"/>
    <property type="match status" value="1"/>
</dbReference>
<dbReference type="InterPro" id="IPR000182">
    <property type="entry name" value="GNAT_dom"/>
</dbReference>
<name>A0A0A3IET0_9BACI</name>
<dbReference type="InterPro" id="IPR051531">
    <property type="entry name" value="N-acetyltransferase"/>
</dbReference>
<evidence type="ECO:0000259" key="1">
    <source>
        <dbReference type="PROSITE" id="PS51186"/>
    </source>
</evidence>
<evidence type="ECO:0000313" key="2">
    <source>
        <dbReference type="EMBL" id="KGR81990.1"/>
    </source>
</evidence>
<dbReference type="AlphaFoldDB" id="A0A0A3IET0"/>